<dbReference type="Gene3D" id="1.10.240.10">
    <property type="entry name" value="Tyrosyl-Transfer RNA Synthetase"/>
    <property type="match status" value="1"/>
</dbReference>
<dbReference type="PANTHER" id="PTHR10055">
    <property type="entry name" value="TRYPTOPHANYL-TRNA SYNTHETASE"/>
    <property type="match status" value="1"/>
</dbReference>
<comment type="caution">
    <text evidence="10">The sequence shown here is derived from an EMBL/GenBank/DDBJ whole genome shotgun (WGS) entry which is preliminary data.</text>
</comment>
<name>A0A8T5GDC2_9ARCH</name>
<keyword evidence="4 9" id="KW-0547">Nucleotide-binding</keyword>
<evidence type="ECO:0000313" key="11">
    <source>
        <dbReference type="Proteomes" id="UP000722459"/>
    </source>
</evidence>
<keyword evidence="7 9" id="KW-0030">Aminoacyl-tRNA synthetase</keyword>
<dbReference type="PANTHER" id="PTHR10055:SF5">
    <property type="entry name" value="TRYPTOPHAN--TRNA LIGASE"/>
    <property type="match status" value="1"/>
</dbReference>
<evidence type="ECO:0000256" key="7">
    <source>
        <dbReference type="ARBA" id="ARBA00023146"/>
    </source>
</evidence>
<dbReference type="Gene3D" id="3.40.50.620">
    <property type="entry name" value="HUPs"/>
    <property type="match status" value="1"/>
</dbReference>
<keyword evidence="6 9" id="KW-0648">Protein biosynthesis</keyword>
<evidence type="ECO:0000256" key="6">
    <source>
        <dbReference type="ARBA" id="ARBA00022917"/>
    </source>
</evidence>
<proteinExistence type="inferred from homology"/>
<sequence>MSKMVKKKKTDKQSVNVDPWGKSLVQDYSRLIKEFGMQPFDIEIMPSPSIQMKRGIIFGGQDLSVIAEAMKKKKPFYCLTGIMPSSEKIHLGTAGVVDNVRYFQENGATTYVLIADVESQATRGVPIEEGKKRALEFHIPAYIALGLDPKKTKFYFQSENKKVSNLASVCSQKITENEFRSIYGSVHPAKVMSAFIQMGDILHPQLDEAMPGVIPVGIDQAPHIRMSRDIARRLRSEYGFFAPAASYNKYTSALDGNFKMSKNESVGKIEIPENDRVALEKKLKKALTGGRVTKEEQKEKGGEPEKCVAYEYCKNHFILDDKVLAEMYQDCLAGKNLCGECKEKFLIKYANKFYDDFDKKFAKAKKIVGKMKFLK</sequence>
<protein>
    <recommendedName>
        <fullName evidence="2 8">Tryptophan--tRNA ligase</fullName>
        <ecNumber evidence="2 8">6.1.1.2</ecNumber>
    </recommendedName>
</protein>
<dbReference type="Proteomes" id="UP000722459">
    <property type="component" value="Unassembled WGS sequence"/>
</dbReference>
<dbReference type="Pfam" id="PF00579">
    <property type="entry name" value="tRNA-synt_1b"/>
    <property type="match status" value="1"/>
</dbReference>
<evidence type="ECO:0000256" key="2">
    <source>
        <dbReference type="ARBA" id="ARBA00013161"/>
    </source>
</evidence>
<comment type="similarity">
    <text evidence="1 9">Belongs to the class-I aminoacyl-tRNA synthetase family.</text>
</comment>
<dbReference type="NCBIfam" id="TIGR00233">
    <property type="entry name" value="trpS"/>
    <property type="match status" value="1"/>
</dbReference>
<gene>
    <name evidence="10" type="primary">trpS</name>
    <name evidence="10" type="ORF">HON47_00415</name>
</gene>
<dbReference type="InterPro" id="IPR002305">
    <property type="entry name" value="aa-tRNA-synth_Ic"/>
</dbReference>
<dbReference type="PRINTS" id="PR01039">
    <property type="entry name" value="TRNASYNTHTRP"/>
</dbReference>
<dbReference type="GO" id="GO:0005737">
    <property type="term" value="C:cytoplasm"/>
    <property type="evidence" value="ECO:0007669"/>
    <property type="project" value="UniProtKB-UniRule"/>
</dbReference>
<dbReference type="InterPro" id="IPR014729">
    <property type="entry name" value="Rossmann-like_a/b/a_fold"/>
</dbReference>
<evidence type="ECO:0000256" key="3">
    <source>
        <dbReference type="ARBA" id="ARBA00022598"/>
    </source>
</evidence>
<dbReference type="EMBL" id="JABJNZ010000012">
    <property type="protein sequence ID" value="MBT4870023.1"/>
    <property type="molecule type" value="Genomic_DNA"/>
</dbReference>
<dbReference type="EC" id="6.1.1.2" evidence="2 8"/>
<evidence type="ECO:0000256" key="8">
    <source>
        <dbReference type="NCBIfam" id="TIGR00233"/>
    </source>
</evidence>
<accession>A0A8T5GDC2</accession>
<dbReference type="GO" id="GO:0005524">
    <property type="term" value="F:ATP binding"/>
    <property type="evidence" value="ECO:0007669"/>
    <property type="project" value="UniProtKB-KW"/>
</dbReference>
<dbReference type="SUPFAM" id="SSF52374">
    <property type="entry name" value="Nucleotidylyl transferase"/>
    <property type="match status" value="1"/>
</dbReference>
<evidence type="ECO:0000313" key="10">
    <source>
        <dbReference type="EMBL" id="MBT4870023.1"/>
    </source>
</evidence>
<evidence type="ECO:0000256" key="4">
    <source>
        <dbReference type="ARBA" id="ARBA00022741"/>
    </source>
</evidence>
<organism evidence="10 11">
    <name type="scientific">Candidatus Iainarchaeum sp</name>
    <dbReference type="NCBI Taxonomy" id="3101447"/>
    <lineage>
        <taxon>Archaea</taxon>
        <taxon>Candidatus Iainarchaeota</taxon>
        <taxon>Candidatus Iainarchaeia</taxon>
        <taxon>Candidatus Iainarchaeales</taxon>
        <taxon>Candidatus Iainarchaeaceae</taxon>
        <taxon>Candidatus Iainarchaeum</taxon>
    </lineage>
</organism>
<dbReference type="GO" id="GO:0006436">
    <property type="term" value="P:tryptophanyl-tRNA aminoacylation"/>
    <property type="evidence" value="ECO:0007669"/>
    <property type="project" value="UniProtKB-UniRule"/>
</dbReference>
<evidence type="ECO:0000256" key="1">
    <source>
        <dbReference type="ARBA" id="ARBA00005594"/>
    </source>
</evidence>
<dbReference type="AlphaFoldDB" id="A0A8T5GDC2"/>
<keyword evidence="3 9" id="KW-0436">Ligase</keyword>
<keyword evidence="5 9" id="KW-0067">ATP-binding</keyword>
<dbReference type="InterPro" id="IPR002306">
    <property type="entry name" value="Trp-tRNA-ligase"/>
</dbReference>
<evidence type="ECO:0000256" key="9">
    <source>
        <dbReference type="RuleBase" id="RU363036"/>
    </source>
</evidence>
<evidence type="ECO:0000256" key="5">
    <source>
        <dbReference type="ARBA" id="ARBA00022840"/>
    </source>
</evidence>
<reference evidence="10" key="1">
    <citation type="journal article" date="2021" name="ISME J.">
        <title>Mercury methylation by metabolically versatile and cosmopolitan marine bacteria.</title>
        <authorList>
            <person name="Lin H."/>
            <person name="Ascher D.B."/>
            <person name="Myung Y."/>
            <person name="Lamborg C.H."/>
            <person name="Hallam S.J."/>
            <person name="Gionfriddo C.M."/>
            <person name="Holt K.E."/>
            <person name="Moreau J.W."/>
        </authorList>
    </citation>
    <scope>NUCLEOTIDE SEQUENCE</scope>
    <source>
        <strain evidence="10">SI075_bin30</strain>
    </source>
</reference>
<dbReference type="GO" id="GO:0004830">
    <property type="term" value="F:tryptophan-tRNA ligase activity"/>
    <property type="evidence" value="ECO:0007669"/>
    <property type="project" value="UniProtKB-UniRule"/>
</dbReference>